<dbReference type="InterPro" id="IPR036259">
    <property type="entry name" value="MFS_trans_sf"/>
</dbReference>
<feature type="transmembrane region" description="Helical" evidence="6">
    <location>
        <begin position="381"/>
        <end position="404"/>
    </location>
</feature>
<dbReference type="SUPFAM" id="SSF103473">
    <property type="entry name" value="MFS general substrate transporter"/>
    <property type="match status" value="1"/>
</dbReference>
<keyword evidence="4 6" id="KW-1133">Transmembrane helix</keyword>
<organism evidence="8 9">
    <name type="scientific">Diaporthe australafricana</name>
    <dbReference type="NCBI Taxonomy" id="127596"/>
    <lineage>
        <taxon>Eukaryota</taxon>
        <taxon>Fungi</taxon>
        <taxon>Dikarya</taxon>
        <taxon>Ascomycota</taxon>
        <taxon>Pezizomycotina</taxon>
        <taxon>Sordariomycetes</taxon>
        <taxon>Sordariomycetidae</taxon>
        <taxon>Diaporthales</taxon>
        <taxon>Diaporthaceae</taxon>
        <taxon>Diaporthe</taxon>
    </lineage>
</organism>
<feature type="transmembrane region" description="Helical" evidence="6">
    <location>
        <begin position="137"/>
        <end position="161"/>
    </location>
</feature>
<dbReference type="PROSITE" id="PS50850">
    <property type="entry name" value="MFS"/>
    <property type="match status" value="1"/>
</dbReference>
<evidence type="ECO:0000256" key="3">
    <source>
        <dbReference type="ARBA" id="ARBA00022692"/>
    </source>
</evidence>
<comment type="subcellular location">
    <subcellularLocation>
        <location evidence="1">Membrane</location>
        <topology evidence="1">Multi-pass membrane protein</topology>
    </subcellularLocation>
</comment>
<accession>A0ABR3W0D6</accession>
<feature type="transmembrane region" description="Helical" evidence="6">
    <location>
        <begin position="298"/>
        <end position="323"/>
    </location>
</feature>
<dbReference type="InterPro" id="IPR020846">
    <property type="entry name" value="MFS_dom"/>
</dbReference>
<feature type="transmembrane region" description="Helical" evidence="6">
    <location>
        <begin position="232"/>
        <end position="250"/>
    </location>
</feature>
<protein>
    <recommendedName>
        <fullName evidence="7">Major facilitator superfamily (MFS) profile domain-containing protein</fullName>
    </recommendedName>
</protein>
<evidence type="ECO:0000256" key="1">
    <source>
        <dbReference type="ARBA" id="ARBA00004141"/>
    </source>
</evidence>
<feature type="transmembrane region" description="Helical" evidence="6">
    <location>
        <begin position="107"/>
        <end position="125"/>
    </location>
</feature>
<feature type="transmembrane region" description="Helical" evidence="6">
    <location>
        <begin position="167"/>
        <end position="187"/>
    </location>
</feature>
<comment type="caution">
    <text evidence="8">The sequence shown here is derived from an EMBL/GenBank/DDBJ whole genome shotgun (WGS) entry which is preliminary data.</text>
</comment>
<feature type="transmembrane region" description="Helical" evidence="6">
    <location>
        <begin position="410"/>
        <end position="434"/>
    </location>
</feature>
<dbReference type="Pfam" id="PF07690">
    <property type="entry name" value="MFS_1"/>
    <property type="match status" value="1"/>
</dbReference>
<feature type="domain" description="Major facilitator superfamily (MFS) profile" evidence="7">
    <location>
        <begin position="70"/>
        <end position="476"/>
    </location>
</feature>
<evidence type="ECO:0000259" key="7">
    <source>
        <dbReference type="PROSITE" id="PS50850"/>
    </source>
</evidence>
<gene>
    <name evidence="8" type="ORF">Daus18300_013072</name>
</gene>
<dbReference type="PANTHER" id="PTHR43791">
    <property type="entry name" value="PERMEASE-RELATED"/>
    <property type="match status" value="1"/>
</dbReference>
<keyword evidence="2" id="KW-0813">Transport</keyword>
<reference evidence="8 9" key="1">
    <citation type="journal article" date="2024" name="IMA Fungus">
        <title>IMA Genome - F19 : A genome assembly and annotation guide to empower mycologists, including annotated draft genome sequences of Ceratocystis pirilliformis, Diaporthe australafricana, Fusarium ophioides, Paecilomyces lecythidis, and Sporothrix stenoceras.</title>
        <authorList>
            <person name="Aylward J."/>
            <person name="Wilson A.M."/>
            <person name="Visagie C.M."/>
            <person name="Spraker J."/>
            <person name="Barnes I."/>
            <person name="Buitendag C."/>
            <person name="Ceriani C."/>
            <person name="Del Mar Angel L."/>
            <person name="du Plessis D."/>
            <person name="Fuchs T."/>
            <person name="Gasser K."/>
            <person name="Kramer D."/>
            <person name="Li W."/>
            <person name="Munsamy K."/>
            <person name="Piso A."/>
            <person name="Price J.L."/>
            <person name="Sonnekus B."/>
            <person name="Thomas C."/>
            <person name="van der Nest A."/>
            <person name="van Dijk A."/>
            <person name="van Heerden A."/>
            <person name="van Vuuren N."/>
            <person name="Yilmaz N."/>
            <person name="Duong T.A."/>
            <person name="van der Merwe N.A."/>
            <person name="Wingfield M.J."/>
            <person name="Wingfield B.D."/>
        </authorList>
    </citation>
    <scope>NUCLEOTIDE SEQUENCE [LARGE SCALE GENOMIC DNA]</scope>
    <source>
        <strain evidence="8 9">CMW 18300</strain>
    </source>
</reference>
<dbReference type="InterPro" id="IPR011701">
    <property type="entry name" value="MFS"/>
</dbReference>
<evidence type="ECO:0000256" key="6">
    <source>
        <dbReference type="SAM" id="Phobius"/>
    </source>
</evidence>
<feature type="transmembrane region" description="Helical" evidence="6">
    <location>
        <begin position="335"/>
        <end position="355"/>
    </location>
</feature>
<proteinExistence type="predicted"/>
<dbReference type="EMBL" id="JAWRVE010000192">
    <property type="protein sequence ID" value="KAL1849938.1"/>
    <property type="molecule type" value="Genomic_DNA"/>
</dbReference>
<dbReference type="Proteomes" id="UP001583177">
    <property type="component" value="Unassembled WGS sequence"/>
</dbReference>
<dbReference type="PANTHER" id="PTHR43791:SF63">
    <property type="entry name" value="HIGH AFFINITY CYSTEINE TRANSPORTER"/>
    <property type="match status" value="1"/>
</dbReference>
<evidence type="ECO:0000256" key="2">
    <source>
        <dbReference type="ARBA" id="ARBA00022448"/>
    </source>
</evidence>
<evidence type="ECO:0000313" key="8">
    <source>
        <dbReference type="EMBL" id="KAL1849938.1"/>
    </source>
</evidence>
<dbReference type="Gene3D" id="1.20.1250.20">
    <property type="entry name" value="MFS general substrate transporter like domains"/>
    <property type="match status" value="1"/>
</dbReference>
<keyword evidence="9" id="KW-1185">Reference proteome</keyword>
<evidence type="ECO:0000313" key="9">
    <source>
        <dbReference type="Proteomes" id="UP001583177"/>
    </source>
</evidence>
<keyword evidence="3 6" id="KW-0812">Transmembrane</keyword>
<feature type="transmembrane region" description="Helical" evidence="6">
    <location>
        <begin position="199"/>
        <end position="220"/>
    </location>
</feature>
<feature type="transmembrane region" description="Helical" evidence="6">
    <location>
        <begin position="70"/>
        <end position="95"/>
    </location>
</feature>
<evidence type="ECO:0000256" key="5">
    <source>
        <dbReference type="ARBA" id="ARBA00023136"/>
    </source>
</evidence>
<name>A0ABR3W0D6_9PEZI</name>
<keyword evidence="5 6" id="KW-0472">Membrane</keyword>
<sequence length="476" mass="53723">MADNLNTQPRQDAGPDKVERVMSADEVEFAKDHQNFEKVDKELAQYVSDVRIDIPPEKNAQLLKMIDKRVLSVMVATYFLQAIDKGTLSFASIMGIREDTNLTGQDYSWLTTCIYITILIVEYPQNWTIARVPIAKYLSFCIIAWGVVLACTAACHNFTGLVIVRTLLGLFESACQPAFVVLSSIWYRREEQAARVTYWYMMNGAQQIVGGLLAYCFSLITSGPLKSWQWLFMIYGIISIFFGAFVGWYMPDSPMRAKCFSEDDKHLMVERVRDNQTGVQNRVFKRDQLIEALTDPQVWGYAVVALTTTLPTSGLGAFQGIIIKSFGFSTLQTQLLAMVLGFYIIIVLLGSLWIVKKTGQNLLVMLGFVLPNIAGQTKKSVAIALNFIIWATGNAIGPQVFLAWDGPRYFIAFATHLGCYGLLVIDILFLRWYLTAQNKKRDRLAAEGVHEAQDDAFVHAFEDITDRANPNFRYVY</sequence>
<evidence type="ECO:0000256" key="4">
    <source>
        <dbReference type="ARBA" id="ARBA00022989"/>
    </source>
</evidence>